<dbReference type="Gene3D" id="1.10.238.10">
    <property type="entry name" value="EF-hand"/>
    <property type="match status" value="1"/>
</dbReference>
<dbReference type="EMBL" id="JAEPRC010000246">
    <property type="protein sequence ID" value="KAG2202856.1"/>
    <property type="molecule type" value="Genomic_DNA"/>
</dbReference>
<dbReference type="CDD" id="cd09917">
    <property type="entry name" value="F-box_SF"/>
    <property type="match status" value="1"/>
</dbReference>
<dbReference type="InterPro" id="IPR011992">
    <property type="entry name" value="EF-hand-dom_pair"/>
</dbReference>
<dbReference type="Proteomes" id="UP000650833">
    <property type="component" value="Unassembled WGS sequence"/>
</dbReference>
<proteinExistence type="predicted"/>
<name>A0A8H7R1V6_9FUNG</name>
<dbReference type="PROSITE" id="PS00018">
    <property type="entry name" value="EF_HAND_1"/>
    <property type="match status" value="1"/>
</dbReference>
<dbReference type="InterPro" id="IPR002048">
    <property type="entry name" value="EF_hand_dom"/>
</dbReference>
<dbReference type="GO" id="GO:0005509">
    <property type="term" value="F:calcium ion binding"/>
    <property type="evidence" value="ECO:0007669"/>
    <property type="project" value="InterPro"/>
</dbReference>
<dbReference type="OrthoDB" id="2285535at2759"/>
<evidence type="ECO:0000256" key="2">
    <source>
        <dbReference type="SAM" id="MobiDB-lite"/>
    </source>
</evidence>
<dbReference type="PROSITE" id="PS50181">
    <property type="entry name" value="FBOX"/>
    <property type="match status" value="1"/>
</dbReference>
<dbReference type="InterPro" id="IPR036047">
    <property type="entry name" value="F-box-like_dom_sf"/>
</dbReference>
<dbReference type="SUPFAM" id="SSF47473">
    <property type="entry name" value="EF-hand"/>
    <property type="match status" value="1"/>
</dbReference>
<dbReference type="InterPro" id="IPR018247">
    <property type="entry name" value="EF_Hand_1_Ca_BS"/>
</dbReference>
<feature type="region of interest" description="Disordered" evidence="2">
    <location>
        <begin position="861"/>
        <end position="883"/>
    </location>
</feature>
<dbReference type="AlphaFoldDB" id="A0A8H7R1V6"/>
<keyword evidence="1" id="KW-0106">Calcium</keyword>
<evidence type="ECO:0000313" key="5">
    <source>
        <dbReference type="EMBL" id="KAG2202856.1"/>
    </source>
</evidence>
<evidence type="ECO:0000256" key="1">
    <source>
        <dbReference type="ARBA" id="ARBA00022837"/>
    </source>
</evidence>
<accession>A0A8H7R1V6</accession>
<evidence type="ECO:0008006" key="7">
    <source>
        <dbReference type="Google" id="ProtNLM"/>
    </source>
</evidence>
<reference evidence="5" key="1">
    <citation type="submission" date="2020-12" db="EMBL/GenBank/DDBJ databases">
        <title>Metabolic potential, ecology and presence of endohyphal bacteria is reflected in genomic diversity of Mucoromycotina.</title>
        <authorList>
            <person name="Muszewska A."/>
            <person name="Okrasinska A."/>
            <person name="Steczkiewicz K."/>
            <person name="Drgas O."/>
            <person name="Orlowska M."/>
            <person name="Perlinska-Lenart U."/>
            <person name="Aleksandrzak-Piekarczyk T."/>
            <person name="Szatraj K."/>
            <person name="Zielenkiewicz U."/>
            <person name="Pilsyk S."/>
            <person name="Malc E."/>
            <person name="Mieczkowski P."/>
            <person name="Kruszewska J.S."/>
            <person name="Biernat P."/>
            <person name="Pawlowska J."/>
        </authorList>
    </citation>
    <scope>NUCLEOTIDE SEQUENCE</scope>
    <source>
        <strain evidence="5">CBS 226.32</strain>
    </source>
</reference>
<protein>
    <recommendedName>
        <fullName evidence="7">F-box domain-containing protein</fullName>
    </recommendedName>
</protein>
<dbReference type="PROSITE" id="PS50222">
    <property type="entry name" value="EF_HAND_2"/>
    <property type="match status" value="1"/>
</dbReference>
<feature type="domain" description="F-box" evidence="3">
    <location>
        <begin position="1"/>
        <end position="47"/>
    </location>
</feature>
<feature type="domain" description="EF-hand" evidence="4">
    <location>
        <begin position="217"/>
        <end position="252"/>
    </location>
</feature>
<comment type="caution">
    <text evidence="5">The sequence shown here is derived from an EMBL/GenBank/DDBJ whole genome shotgun (WGS) entry which is preliminary data.</text>
</comment>
<evidence type="ECO:0000313" key="6">
    <source>
        <dbReference type="Proteomes" id="UP000650833"/>
    </source>
</evidence>
<dbReference type="SUPFAM" id="SSF81383">
    <property type="entry name" value="F-box domain"/>
    <property type="match status" value="1"/>
</dbReference>
<evidence type="ECO:0000259" key="4">
    <source>
        <dbReference type="PROSITE" id="PS50222"/>
    </source>
</evidence>
<organism evidence="5 6">
    <name type="scientific">Mucor plumbeus</name>
    <dbReference type="NCBI Taxonomy" id="97098"/>
    <lineage>
        <taxon>Eukaryota</taxon>
        <taxon>Fungi</taxon>
        <taxon>Fungi incertae sedis</taxon>
        <taxon>Mucoromycota</taxon>
        <taxon>Mucoromycotina</taxon>
        <taxon>Mucoromycetes</taxon>
        <taxon>Mucorales</taxon>
        <taxon>Mucorineae</taxon>
        <taxon>Mucoraceae</taxon>
        <taxon>Mucor</taxon>
    </lineage>
</organism>
<gene>
    <name evidence="5" type="ORF">INT46_001699</name>
</gene>
<feature type="compositionally biased region" description="Basic residues" evidence="2">
    <location>
        <begin position="866"/>
        <end position="883"/>
    </location>
</feature>
<keyword evidence="6" id="KW-1185">Reference proteome</keyword>
<sequence length="896" mass="104186">MPFSELPQNVIEHVALYLDPKDVVAFGLCSRSQYENVLINEDFWKSKSIQDFGDLFRLYDIFVKSTGLELSNDLSKKFEKEPKNWRQYYISKTESINEADNDILLDQGNKEYKDARKSLTTLQDDMNYSILVHVASKMLWILDILPGHAGCYYILGFILFIMNQLEDALDILDMGRLVDSSFEPFDELEKEILAIMQNDKGENNDLPLLVNENLSPELLRVLFEIFNTFDEDRDDCLNPKELDLFVFSTNGQHPPASFIENMGQRFGSNDQGWLTKKGFLAFYLEQTLGDISETKKDIRAHGYDSREPPQPTCKDCKEIGCSNKNYYKCKLFKEDKADDVGTSKKRQSSAIKNVKREAKRQKVIANPNVRCINCKGTGHKTPRSPDCPRHILSKLEVMNQNLGTGSQLFTQKLPFDTCVKERYISVLKDRILSASEDVRQLLFRAQMFVNYFIILHSNENIPVCIYRQPFWYSICQLVNNIHVTNSNVLPPGMLDDWNNFRRQHPTILYKVDLASGNSQCLSEACLQVSVTYSNDVVETFEQSNSMKPDQVKLIVKEYCYQYVCRGEPKWPASVALSDDLKLRIRNGCDSLLSLHPQAIIFAVSHIYFRPMKKDRNHSPFDVRRLPLPRLFSISPKSSCRCRFVNVSINALSCFVKESLPRGYENQLQMFHRVFDFTKLRFKDISQLRADGENTVLFNNLVRSDGFAVDFIFNRKKQESIIGGHDLTLENFTYEEVEGVYRPAFIDPGRKAVFTAAVGLGDDHQVRKCSTKEYYDLTGSTKYSIKLQRLKDERGITPIKTDMPTTKTCQATVYLTYTTYMLLHRHTLFDFYGFQRVKDRFFLYQGRQKASQTMVNMLVNGNSKYDRKQRNRRRKKRKRKFMRRQNKNKKIHIIFRY</sequence>
<dbReference type="InterPro" id="IPR001810">
    <property type="entry name" value="F-box_dom"/>
</dbReference>
<evidence type="ECO:0000259" key="3">
    <source>
        <dbReference type="PROSITE" id="PS50181"/>
    </source>
</evidence>